<feature type="region of interest" description="Disordered" evidence="1">
    <location>
        <begin position="293"/>
        <end position="328"/>
    </location>
</feature>
<reference evidence="2" key="1">
    <citation type="journal article" date="2014" name="Int. J. Syst. Evol. Microbiol.">
        <title>Complete genome sequence of Corynebacterium casei LMG S-19264T (=DSM 44701T), isolated from a smear-ripened cheese.</title>
        <authorList>
            <consortium name="US DOE Joint Genome Institute (JGI-PGF)"/>
            <person name="Walter F."/>
            <person name="Albersmeier A."/>
            <person name="Kalinowski J."/>
            <person name="Ruckert C."/>
        </authorList>
    </citation>
    <scope>NUCLEOTIDE SEQUENCE</scope>
    <source>
        <strain evidence="2">JCM 4988</strain>
    </source>
</reference>
<gene>
    <name evidence="2" type="ORF">GCM10010387_09810</name>
</gene>
<sequence length="328" mass="35940">MNEHGEGAPAYLTFRVTARPGPVAALAEEEAWRARERYPEILGMGPPVFHHTRELDHGGWEILGLGGPTPQCARDALGSHFRLTASGSEGKRKARALAAAEKLDRVALDELRVLGRRHRVVRVEQFIRMGPDGPEPPRPSDPDPARGWPGEAYKVPARTKGFVIDPYTDTGLSDGLLRHDLSKFVIARGTAPEEVYLDARAALETHPGAVLLPAEFAVAEWDEGHWRPHTTSCSSPQDARDTLALHFRVFLPATERLTGEERRAYAEAADRLDAERGTGIAVLGHRFRVIRVEQSVRVGPDGPEPPRPSDDDPDPPPAVRAARETPPG</sequence>
<feature type="region of interest" description="Disordered" evidence="1">
    <location>
        <begin position="128"/>
        <end position="152"/>
    </location>
</feature>
<dbReference type="Pfam" id="PF19379">
    <property type="entry name" value="DUF5954"/>
    <property type="match status" value="1"/>
</dbReference>
<accession>A0A918PQ42</accession>
<comment type="caution">
    <text evidence="2">The sequence shown here is derived from an EMBL/GenBank/DDBJ whole genome shotgun (WGS) entry which is preliminary data.</text>
</comment>
<dbReference type="AlphaFoldDB" id="A0A918PQ42"/>
<evidence type="ECO:0008006" key="4">
    <source>
        <dbReference type="Google" id="ProtNLM"/>
    </source>
</evidence>
<evidence type="ECO:0000313" key="2">
    <source>
        <dbReference type="EMBL" id="GGZ19161.1"/>
    </source>
</evidence>
<dbReference type="InterPro" id="IPR045998">
    <property type="entry name" value="DUF5954"/>
</dbReference>
<evidence type="ECO:0000256" key="1">
    <source>
        <dbReference type="SAM" id="MobiDB-lite"/>
    </source>
</evidence>
<keyword evidence="3" id="KW-1185">Reference proteome</keyword>
<organism evidence="2 3">
    <name type="scientific">Streptomyces inusitatus</name>
    <dbReference type="NCBI Taxonomy" id="68221"/>
    <lineage>
        <taxon>Bacteria</taxon>
        <taxon>Bacillati</taxon>
        <taxon>Actinomycetota</taxon>
        <taxon>Actinomycetes</taxon>
        <taxon>Kitasatosporales</taxon>
        <taxon>Streptomycetaceae</taxon>
        <taxon>Streptomyces</taxon>
    </lineage>
</organism>
<evidence type="ECO:0000313" key="3">
    <source>
        <dbReference type="Proteomes" id="UP000630936"/>
    </source>
</evidence>
<dbReference type="RefSeq" id="WP_190121620.1">
    <property type="nucleotide sequence ID" value="NZ_BMWG01000002.1"/>
</dbReference>
<proteinExistence type="predicted"/>
<reference evidence="2" key="2">
    <citation type="submission" date="2020-09" db="EMBL/GenBank/DDBJ databases">
        <authorList>
            <person name="Sun Q."/>
            <person name="Ohkuma M."/>
        </authorList>
    </citation>
    <scope>NUCLEOTIDE SEQUENCE</scope>
    <source>
        <strain evidence="2">JCM 4988</strain>
    </source>
</reference>
<name>A0A918PQ42_9ACTN</name>
<dbReference type="Proteomes" id="UP000630936">
    <property type="component" value="Unassembled WGS sequence"/>
</dbReference>
<protein>
    <recommendedName>
        <fullName evidence="4">PE-PGRS family protein</fullName>
    </recommendedName>
</protein>
<dbReference type="EMBL" id="BMWG01000002">
    <property type="protein sequence ID" value="GGZ19161.1"/>
    <property type="molecule type" value="Genomic_DNA"/>
</dbReference>